<dbReference type="EMBL" id="KN716363">
    <property type="protein sequence ID" value="KJH46232.1"/>
    <property type="molecule type" value="Genomic_DNA"/>
</dbReference>
<proteinExistence type="predicted"/>
<gene>
    <name evidence="6" type="ORF">DICVIV_07711</name>
</gene>
<keyword evidence="7" id="KW-1185">Reference proteome</keyword>
<protein>
    <recommendedName>
        <fullName evidence="5">RING-type domain-containing protein</fullName>
    </recommendedName>
</protein>
<dbReference type="Gene3D" id="3.30.40.10">
    <property type="entry name" value="Zinc/RING finger domain, C3HC4 (zinc finger)"/>
    <property type="match status" value="1"/>
</dbReference>
<sequence>MLCNRSSFDIRAYILRCGHSFCELCLDDAVNRDDRCPECRRYTYGICIPNRRLNECIFDILLERSEGLQEFRQRVTKNQAILTLRRKARSALFSIFCNNSGPVAINKIEEEWKAQSRFDFLPDDLRTEMLRIINSDKKFFKIFVQQDDAAQFFTYKVTHRIAKGKLLTSMKSLFVLSYECR</sequence>
<keyword evidence="2 4" id="KW-0863">Zinc-finger</keyword>
<dbReference type="InterPro" id="IPR013083">
    <property type="entry name" value="Znf_RING/FYVE/PHD"/>
</dbReference>
<dbReference type="STRING" id="29172.A0A0D8XR45"/>
<dbReference type="PROSITE" id="PS50089">
    <property type="entry name" value="ZF_RING_2"/>
    <property type="match status" value="1"/>
</dbReference>
<dbReference type="OrthoDB" id="5792560at2759"/>
<accession>A0A0D8XR45</accession>
<dbReference type="AlphaFoldDB" id="A0A0D8XR45"/>
<reference evidence="6 7" key="1">
    <citation type="submission" date="2013-11" db="EMBL/GenBank/DDBJ databases">
        <title>Draft genome of the bovine lungworm Dictyocaulus viviparus.</title>
        <authorList>
            <person name="Mitreva M."/>
        </authorList>
    </citation>
    <scope>NUCLEOTIDE SEQUENCE [LARGE SCALE GENOMIC DNA]</scope>
    <source>
        <strain evidence="6 7">HannoverDv2000</strain>
    </source>
</reference>
<evidence type="ECO:0000256" key="3">
    <source>
        <dbReference type="ARBA" id="ARBA00022833"/>
    </source>
</evidence>
<organism evidence="6 7">
    <name type="scientific">Dictyocaulus viviparus</name>
    <name type="common">Bovine lungworm</name>
    <dbReference type="NCBI Taxonomy" id="29172"/>
    <lineage>
        <taxon>Eukaryota</taxon>
        <taxon>Metazoa</taxon>
        <taxon>Ecdysozoa</taxon>
        <taxon>Nematoda</taxon>
        <taxon>Chromadorea</taxon>
        <taxon>Rhabditida</taxon>
        <taxon>Rhabditina</taxon>
        <taxon>Rhabditomorpha</taxon>
        <taxon>Strongyloidea</taxon>
        <taxon>Metastrongylidae</taxon>
        <taxon>Dictyocaulus</taxon>
    </lineage>
</organism>
<dbReference type="PROSITE" id="PS00518">
    <property type="entry name" value="ZF_RING_1"/>
    <property type="match status" value="1"/>
</dbReference>
<evidence type="ECO:0000313" key="7">
    <source>
        <dbReference type="Proteomes" id="UP000053766"/>
    </source>
</evidence>
<evidence type="ECO:0000256" key="4">
    <source>
        <dbReference type="PROSITE-ProRule" id="PRU00175"/>
    </source>
</evidence>
<reference evidence="7" key="2">
    <citation type="journal article" date="2016" name="Sci. Rep.">
        <title>Dictyocaulus viviparus genome, variome and transcriptome elucidate lungworm biology and support future intervention.</title>
        <authorList>
            <person name="McNulty S.N."/>
            <person name="Strube C."/>
            <person name="Rosa B.A."/>
            <person name="Martin J.C."/>
            <person name="Tyagi R."/>
            <person name="Choi Y.J."/>
            <person name="Wang Q."/>
            <person name="Hallsworth Pepin K."/>
            <person name="Zhang X."/>
            <person name="Ozersky P."/>
            <person name="Wilson R.K."/>
            <person name="Sternberg P.W."/>
            <person name="Gasser R.B."/>
            <person name="Mitreva M."/>
        </authorList>
    </citation>
    <scope>NUCLEOTIDE SEQUENCE [LARGE SCALE GENOMIC DNA]</scope>
    <source>
        <strain evidence="7">HannoverDv2000</strain>
    </source>
</reference>
<dbReference type="InterPro" id="IPR001841">
    <property type="entry name" value="Znf_RING"/>
</dbReference>
<dbReference type="InterPro" id="IPR017907">
    <property type="entry name" value="Znf_RING_CS"/>
</dbReference>
<evidence type="ECO:0000256" key="2">
    <source>
        <dbReference type="ARBA" id="ARBA00022771"/>
    </source>
</evidence>
<dbReference type="GO" id="GO:0008270">
    <property type="term" value="F:zinc ion binding"/>
    <property type="evidence" value="ECO:0007669"/>
    <property type="project" value="UniProtKB-KW"/>
</dbReference>
<dbReference type="Proteomes" id="UP000053766">
    <property type="component" value="Unassembled WGS sequence"/>
</dbReference>
<dbReference type="SUPFAM" id="SSF57850">
    <property type="entry name" value="RING/U-box"/>
    <property type="match status" value="1"/>
</dbReference>
<evidence type="ECO:0000313" key="6">
    <source>
        <dbReference type="EMBL" id="KJH46232.1"/>
    </source>
</evidence>
<name>A0A0D8XR45_DICVI</name>
<dbReference type="Pfam" id="PF14634">
    <property type="entry name" value="zf-RING_5"/>
    <property type="match status" value="1"/>
</dbReference>
<evidence type="ECO:0000256" key="1">
    <source>
        <dbReference type="ARBA" id="ARBA00022723"/>
    </source>
</evidence>
<evidence type="ECO:0000259" key="5">
    <source>
        <dbReference type="PROSITE" id="PS50089"/>
    </source>
</evidence>
<keyword evidence="1" id="KW-0479">Metal-binding</keyword>
<keyword evidence="3" id="KW-0862">Zinc</keyword>
<feature type="domain" description="RING-type" evidence="5">
    <location>
        <begin position="2"/>
        <end position="40"/>
    </location>
</feature>